<dbReference type="SUPFAM" id="SSF51735">
    <property type="entry name" value="NAD(P)-binding Rossmann-fold domains"/>
    <property type="match status" value="1"/>
</dbReference>
<proteinExistence type="predicted"/>
<feature type="domain" description="3-hydroxyacyl-CoA dehydrogenase C-terminal" evidence="2">
    <location>
        <begin position="48"/>
        <end position="143"/>
    </location>
</feature>
<keyword evidence="5" id="KW-1185">Reference proteome</keyword>
<dbReference type="PANTHER" id="PTHR43612">
    <property type="entry name" value="TRIFUNCTIONAL ENZYME SUBUNIT ALPHA"/>
    <property type="match status" value="1"/>
</dbReference>
<dbReference type="FunFam" id="1.10.1040.50:FF:000013">
    <property type="match status" value="1"/>
</dbReference>
<dbReference type="AlphaFoldDB" id="A0AAD5A338"/>
<dbReference type="Pfam" id="PF02737">
    <property type="entry name" value="3HCDH_N"/>
    <property type="match status" value="1"/>
</dbReference>
<dbReference type="GO" id="GO:0070403">
    <property type="term" value="F:NAD+ binding"/>
    <property type="evidence" value="ECO:0007669"/>
    <property type="project" value="InterPro"/>
</dbReference>
<dbReference type="GO" id="GO:0004300">
    <property type="term" value="F:enoyl-CoA hydratase activity"/>
    <property type="evidence" value="ECO:0007669"/>
    <property type="project" value="TreeGrafter"/>
</dbReference>
<sequence length="171" mass="18193">MHYFSPVDKMQLLEIITTDKTSKDTTASAVALGLKQGKVIVVVKDGPGFYTTRCLAPTLAEAIRVLQEGVGPKKLDDLTKGFGFPVGVATLVDEVGVDVAAHVAEDLGKAFGSRFGGGNVEVLKTMVQKGFIGRKSGKGCYVYATKSKDKQLNKGTEEILEKFKLVAPSAV</sequence>
<protein>
    <submittedName>
        <fullName evidence="4">Trifunctional enzyme subunit alpha, mitochondrial</fullName>
    </submittedName>
</protein>
<name>A0AAD5A338_SILAS</name>
<comment type="caution">
    <text evidence="4">The sequence shown here is derived from an EMBL/GenBank/DDBJ whole genome shotgun (WGS) entry which is preliminary data.</text>
</comment>
<dbReference type="GO" id="GO:0006635">
    <property type="term" value="P:fatty acid beta-oxidation"/>
    <property type="evidence" value="ECO:0007669"/>
    <property type="project" value="TreeGrafter"/>
</dbReference>
<evidence type="ECO:0000259" key="2">
    <source>
        <dbReference type="Pfam" id="PF00725"/>
    </source>
</evidence>
<reference evidence="4" key="1">
    <citation type="submission" date="2018-07" db="EMBL/GenBank/DDBJ databases">
        <title>Comparative genomics of catfishes provides insights into carnivory and benthic adaptation.</title>
        <authorList>
            <person name="Zhang Y."/>
            <person name="Wang D."/>
            <person name="Peng Z."/>
            <person name="Zheng S."/>
            <person name="Shao F."/>
            <person name="Tao W."/>
        </authorList>
    </citation>
    <scope>NUCLEOTIDE SEQUENCE</scope>
    <source>
        <strain evidence="4">Chongqing</strain>
    </source>
</reference>
<dbReference type="InterPro" id="IPR036291">
    <property type="entry name" value="NAD(P)-bd_dom_sf"/>
</dbReference>
<evidence type="ECO:0000259" key="3">
    <source>
        <dbReference type="Pfam" id="PF02737"/>
    </source>
</evidence>
<dbReference type="GO" id="GO:0016507">
    <property type="term" value="C:mitochondrial fatty acid beta-oxidation multienzyme complex"/>
    <property type="evidence" value="ECO:0007669"/>
    <property type="project" value="TreeGrafter"/>
</dbReference>
<evidence type="ECO:0000313" key="4">
    <source>
        <dbReference type="EMBL" id="KAI5608430.1"/>
    </source>
</evidence>
<organism evidence="4 5">
    <name type="scientific">Silurus asotus</name>
    <name type="common">Amur catfish</name>
    <name type="synonym">Parasilurus asotus</name>
    <dbReference type="NCBI Taxonomy" id="30991"/>
    <lineage>
        <taxon>Eukaryota</taxon>
        <taxon>Metazoa</taxon>
        <taxon>Chordata</taxon>
        <taxon>Craniata</taxon>
        <taxon>Vertebrata</taxon>
        <taxon>Euteleostomi</taxon>
        <taxon>Actinopterygii</taxon>
        <taxon>Neopterygii</taxon>
        <taxon>Teleostei</taxon>
        <taxon>Ostariophysi</taxon>
        <taxon>Siluriformes</taxon>
        <taxon>Siluridae</taxon>
        <taxon>Silurus</taxon>
    </lineage>
</organism>
<dbReference type="EMBL" id="MU583124">
    <property type="protein sequence ID" value="KAI5608430.1"/>
    <property type="molecule type" value="Genomic_DNA"/>
</dbReference>
<dbReference type="Gene3D" id="3.40.50.720">
    <property type="entry name" value="NAD(P)-binding Rossmann-like Domain"/>
    <property type="match status" value="1"/>
</dbReference>
<feature type="domain" description="3-hydroxyacyl-CoA dehydrogenase NAD binding" evidence="3">
    <location>
        <begin position="1"/>
        <end position="45"/>
    </location>
</feature>
<dbReference type="InterPro" id="IPR006176">
    <property type="entry name" value="3-OHacyl-CoA_DH_NAD-bd"/>
</dbReference>
<evidence type="ECO:0000256" key="1">
    <source>
        <dbReference type="ARBA" id="ARBA00023002"/>
    </source>
</evidence>
<evidence type="ECO:0000313" key="5">
    <source>
        <dbReference type="Proteomes" id="UP001205998"/>
    </source>
</evidence>
<dbReference type="Gene3D" id="1.10.1040.50">
    <property type="match status" value="1"/>
</dbReference>
<dbReference type="PANTHER" id="PTHR43612:SF3">
    <property type="entry name" value="TRIFUNCTIONAL ENZYME SUBUNIT ALPHA, MITOCHONDRIAL"/>
    <property type="match status" value="1"/>
</dbReference>
<dbReference type="InterPro" id="IPR006108">
    <property type="entry name" value="3HC_DH_C"/>
</dbReference>
<dbReference type="InterPro" id="IPR008927">
    <property type="entry name" value="6-PGluconate_DH-like_C_sf"/>
</dbReference>
<dbReference type="Pfam" id="PF00725">
    <property type="entry name" value="3HCDH"/>
    <property type="match status" value="1"/>
</dbReference>
<dbReference type="SUPFAM" id="SSF48179">
    <property type="entry name" value="6-phosphogluconate dehydrogenase C-terminal domain-like"/>
    <property type="match status" value="1"/>
</dbReference>
<accession>A0AAD5A338</accession>
<gene>
    <name evidence="4" type="ORF">C0J50_12265</name>
</gene>
<dbReference type="InterPro" id="IPR050136">
    <property type="entry name" value="FA_oxidation_alpha_subunit"/>
</dbReference>
<keyword evidence="1" id="KW-0560">Oxidoreductase</keyword>
<dbReference type="GO" id="GO:0016509">
    <property type="term" value="F:long-chain (3S)-3-hydroxyacyl-CoA dehydrogenase (NAD+) activity"/>
    <property type="evidence" value="ECO:0007669"/>
    <property type="project" value="TreeGrafter"/>
</dbReference>
<dbReference type="Proteomes" id="UP001205998">
    <property type="component" value="Unassembled WGS sequence"/>
</dbReference>